<dbReference type="STRING" id="1563681.BFP71_11325"/>
<feature type="active site" description="Nucleophile" evidence="6">
    <location>
        <position position="378"/>
    </location>
</feature>
<feature type="site" description="Transition state stabilizer" evidence="6">
    <location>
        <position position="465"/>
    </location>
</feature>
<dbReference type="InterPro" id="IPR013780">
    <property type="entry name" value="Glyco_hydro_b"/>
</dbReference>
<dbReference type="RefSeq" id="WP_069835580.1">
    <property type="nucleotide sequence ID" value="NZ_MDGQ01000005.1"/>
</dbReference>
<reference evidence="8 9" key="1">
    <citation type="submission" date="2016-08" db="EMBL/GenBank/DDBJ databases">
        <title>Draft genome of Fabibacter sp. strain SK-8.</title>
        <authorList>
            <person name="Wong S.-K."/>
            <person name="Hamasaki K."/>
            <person name="Yoshizawa S."/>
        </authorList>
    </citation>
    <scope>NUCLEOTIDE SEQUENCE [LARGE SCALE GENOMIC DNA]</scope>
    <source>
        <strain evidence="8 9">SK-8</strain>
    </source>
</reference>
<dbReference type="Gene3D" id="2.60.40.1180">
    <property type="entry name" value="Golgi alpha-mannosidase II"/>
    <property type="match status" value="1"/>
</dbReference>
<feature type="binding site" evidence="6">
    <location>
        <position position="307"/>
    </location>
    <ligand>
        <name>alpha-maltose 1-phosphate</name>
        <dbReference type="ChEBI" id="CHEBI:63576"/>
    </ligand>
</feature>
<evidence type="ECO:0000256" key="5">
    <source>
        <dbReference type="ARBA" id="ARBA00048735"/>
    </source>
</evidence>
<keyword evidence="3 6" id="KW-0808">Transferase</keyword>
<comment type="similarity">
    <text evidence="6">Belongs to the glycosyl hydrolase 13 family. GlgE subfamily.</text>
</comment>
<proteinExistence type="inferred from homology"/>
<feature type="binding site" evidence="6">
    <location>
        <position position="247"/>
    </location>
    <ligand>
        <name>alpha-maltose 1-phosphate</name>
        <dbReference type="ChEBI" id="CHEBI:63576"/>
    </ligand>
</feature>
<protein>
    <recommendedName>
        <fullName evidence="6">Alpha-1,4-glucan:maltose-1-phosphate maltosyltransferase</fullName>
        <shortName evidence="6">GMPMT</shortName>
        <ecNumber evidence="6">2.4.99.16</ecNumber>
    </recommendedName>
    <alternativeName>
        <fullName evidence="6">(1-&gt;4)-alpha-D-glucan:maltose-1-phosphate alpha-D-maltosyltransferase</fullName>
    </alternativeName>
</protein>
<feature type="binding site" evidence="6">
    <location>
        <begin position="519"/>
        <end position="520"/>
    </location>
    <ligand>
        <name>alpha-maltose 1-phosphate</name>
        <dbReference type="ChEBI" id="CHEBI:63576"/>
    </ligand>
</feature>
<dbReference type="EC" id="2.4.99.16" evidence="6"/>
<evidence type="ECO:0000313" key="8">
    <source>
        <dbReference type="EMBL" id="OEK04075.1"/>
    </source>
</evidence>
<dbReference type="GO" id="GO:0016829">
    <property type="term" value="F:lyase activity"/>
    <property type="evidence" value="ECO:0007669"/>
    <property type="project" value="UniProtKB-KW"/>
</dbReference>
<dbReference type="HAMAP" id="MF_02124">
    <property type="entry name" value="GlgE"/>
    <property type="match status" value="1"/>
</dbReference>
<comment type="caution">
    <text evidence="8">The sequence shown here is derived from an EMBL/GenBank/DDBJ whole genome shotgun (WGS) entry which is preliminary data.</text>
</comment>
<evidence type="ECO:0000256" key="1">
    <source>
        <dbReference type="ARBA" id="ARBA00011738"/>
    </source>
</evidence>
<dbReference type="PANTHER" id="PTHR47786:SF2">
    <property type="entry name" value="GLYCOSYL HYDROLASE FAMILY 13 CATALYTIC DOMAIN-CONTAINING PROTEIN"/>
    <property type="match status" value="1"/>
</dbReference>
<dbReference type="PANTHER" id="PTHR47786">
    <property type="entry name" value="ALPHA-1,4-GLUCAN:MALTOSE-1-PHOSPHATE MALTOSYLTRANSFERASE"/>
    <property type="match status" value="1"/>
</dbReference>
<evidence type="ECO:0000256" key="3">
    <source>
        <dbReference type="ARBA" id="ARBA00022679"/>
    </source>
</evidence>
<gene>
    <name evidence="6" type="primary">glgE</name>
    <name evidence="8" type="ORF">BFP71_11325</name>
</gene>
<comment type="catalytic activity">
    <reaction evidence="5 6">
        <text>alpha-maltose 1-phosphate + [(1-&gt;4)-alpha-D-glucosyl](n) = [(1-&gt;4)-alpha-D-glucosyl](n+2) + phosphate</text>
        <dbReference type="Rhea" id="RHEA:42692"/>
        <dbReference type="Rhea" id="RHEA-COMP:9584"/>
        <dbReference type="Rhea" id="RHEA-COMP:10183"/>
        <dbReference type="ChEBI" id="CHEBI:15444"/>
        <dbReference type="ChEBI" id="CHEBI:43474"/>
        <dbReference type="ChEBI" id="CHEBI:63576"/>
        <dbReference type="EC" id="2.4.99.16"/>
    </reaction>
</comment>
<dbReference type="Proteomes" id="UP000095552">
    <property type="component" value="Unassembled WGS sequence"/>
</dbReference>
<dbReference type="Gene3D" id="1.20.58.80">
    <property type="entry name" value="Phosphotransferase system, lactose/cellobiose-type IIA subunit"/>
    <property type="match status" value="1"/>
</dbReference>
<dbReference type="GO" id="GO:0030979">
    <property type="term" value="P:alpha-glucan biosynthetic process"/>
    <property type="evidence" value="ECO:0007669"/>
    <property type="project" value="UniProtKB-UniRule"/>
</dbReference>
<dbReference type="InterPro" id="IPR026585">
    <property type="entry name" value="GlgE"/>
</dbReference>
<dbReference type="CDD" id="cd11344">
    <property type="entry name" value="AmyAc_GlgE_like"/>
    <property type="match status" value="1"/>
</dbReference>
<dbReference type="GO" id="GO:0004553">
    <property type="term" value="F:hydrolase activity, hydrolyzing O-glycosyl compounds"/>
    <property type="evidence" value="ECO:0007669"/>
    <property type="project" value="InterPro"/>
</dbReference>
<sequence length="647" mass="74871">MKSGQSRVVIENVSPEINCGLHASKRTVGQKFQVSADILADGHDVLSAHIKYKFGKAKTWQYAAMHHAGNDEFVGEFIAEKQGTYTYTVEAWVDYPLTWQHNIERKIADNQHVNVELLDGVQYLETVAKKSANDKAYVTELIEAFQDEKAYNFAIDEAQSKKLHDVFHNHPTKEFATTYNKELNLVVDRQKALFSTWYEFFPRSTAKKEGAHGTFKDCLDVLPYVSKMGFDVIYFPPIHPIGTAHRKGKNNTTTPLPDDVGVPWAIGNTTGGHKDILPELGSLADFKKVVKAAADQGIEIALDFALQCSPDHPYVKENPSWFKWRPDGTVQYAENPPKKYQDIYPIYFESEDWENMWNEFVSIVLYWNKLGIKIFRVDNPHTKPFGFWEFLIAEVKKVDPDVLFLAEAFTKPKTMQRLAKIGFTQGYTYYTWRNNKAELIEYMTELTKSPMKDYFRPNFWPNTPDINPWILQGGNENLYVVRHMMAATLSSNYGMYGPVYEQIDNAAYIGKEEYLNSEKYEVRNWDWTKTNKLTQLITRINQIRKEQPAFQFTNNIDFCTIENDQILAYFKQSEDGKNNILCVVNLDPYNKQGGWVEVPRHKMGVSGDTPMRMTDLVTGNSYIWNQDWNFVELDPYQVPYHIFSIHF</sequence>
<dbReference type="EMBL" id="MDGQ01000005">
    <property type="protein sequence ID" value="OEK04075.1"/>
    <property type="molecule type" value="Genomic_DNA"/>
</dbReference>
<dbReference type="InterPro" id="IPR006047">
    <property type="entry name" value="GH13_cat_dom"/>
</dbReference>
<evidence type="ECO:0000259" key="7">
    <source>
        <dbReference type="SMART" id="SM00642"/>
    </source>
</evidence>
<dbReference type="InterPro" id="IPR021828">
    <property type="entry name" value="GlgE_dom_N/S"/>
</dbReference>
<keyword evidence="9" id="KW-1185">Reference proteome</keyword>
<feature type="domain" description="Glycosyl hydrolase family 13 catalytic" evidence="7">
    <location>
        <begin position="199"/>
        <end position="544"/>
    </location>
</feature>
<evidence type="ECO:0000256" key="2">
    <source>
        <dbReference type="ARBA" id="ARBA00022676"/>
    </source>
</evidence>
<dbReference type="SUPFAM" id="SSF51011">
    <property type="entry name" value="Glycosyl hydrolase domain"/>
    <property type="match status" value="1"/>
</dbReference>
<dbReference type="GO" id="GO:0016758">
    <property type="term" value="F:hexosyltransferase activity"/>
    <property type="evidence" value="ECO:0007669"/>
    <property type="project" value="UniProtKB-UniRule"/>
</dbReference>
<feature type="active site" description="Proton donor" evidence="6">
    <location>
        <position position="407"/>
    </location>
</feature>
<evidence type="ECO:0000256" key="4">
    <source>
        <dbReference type="ARBA" id="ARBA00023277"/>
    </source>
</evidence>
<keyword evidence="2 6" id="KW-0328">Glycosyltransferase</keyword>
<dbReference type="Gene3D" id="2.60.40.10">
    <property type="entry name" value="Immunoglobulins"/>
    <property type="match status" value="1"/>
</dbReference>
<dbReference type="AlphaFoldDB" id="A0A1E5SY88"/>
<dbReference type="InterPro" id="IPR017853">
    <property type="entry name" value="GH"/>
</dbReference>
<dbReference type="SMART" id="SM00642">
    <property type="entry name" value="Aamy"/>
    <property type="match status" value="1"/>
</dbReference>
<accession>A0A1E5SY88</accession>
<keyword evidence="4 6" id="KW-0119">Carbohydrate metabolism</keyword>
<dbReference type="InterPro" id="IPR013783">
    <property type="entry name" value="Ig-like_fold"/>
</dbReference>
<evidence type="ECO:0000256" key="6">
    <source>
        <dbReference type="HAMAP-Rule" id="MF_02124"/>
    </source>
</evidence>
<dbReference type="SUPFAM" id="SSF51445">
    <property type="entry name" value="(Trans)glycosidases"/>
    <property type="match status" value="1"/>
</dbReference>
<feature type="binding site" evidence="6">
    <location>
        <position position="342"/>
    </location>
    <ligand>
        <name>alpha-maltose 1-phosphate</name>
        <dbReference type="ChEBI" id="CHEBI:63576"/>
    </ligand>
</feature>
<dbReference type="OrthoDB" id="9805159at2"/>
<name>A0A1E5SY88_9BACT</name>
<comment type="function">
    <text evidence="6">Maltosyltransferase that uses maltose 1-phosphate (M1P) as the sugar donor to elongate linear or branched alpha-(1-&gt;4)-glucans. Is involved in a branched alpha-glucan biosynthetic pathway from trehalose, together with TreS, Mak and GlgB.</text>
</comment>
<evidence type="ECO:0000313" key="9">
    <source>
        <dbReference type="Proteomes" id="UP000095552"/>
    </source>
</evidence>
<dbReference type="Gene3D" id="3.20.20.80">
    <property type="entry name" value="Glycosidases"/>
    <property type="match status" value="1"/>
</dbReference>
<organism evidence="8 9">
    <name type="scientific">Roseivirga misakiensis</name>
    <dbReference type="NCBI Taxonomy" id="1563681"/>
    <lineage>
        <taxon>Bacteria</taxon>
        <taxon>Pseudomonadati</taxon>
        <taxon>Bacteroidota</taxon>
        <taxon>Cytophagia</taxon>
        <taxon>Cytophagales</taxon>
        <taxon>Roseivirgaceae</taxon>
        <taxon>Roseivirga</taxon>
    </lineage>
</organism>
<feature type="binding site" evidence="6">
    <location>
        <position position="379"/>
    </location>
    <ligand>
        <name>alpha-maltose 1-phosphate</name>
        <dbReference type="ChEBI" id="CHEBI:63576"/>
    </ligand>
</feature>
<dbReference type="Pfam" id="PF21702">
    <property type="entry name" value="GLGE_C"/>
    <property type="match status" value="1"/>
</dbReference>
<dbReference type="InterPro" id="IPR049171">
    <property type="entry name" value="GLGE_C"/>
</dbReference>
<keyword evidence="8" id="KW-0456">Lyase</keyword>
<dbReference type="Pfam" id="PF11896">
    <property type="entry name" value="GlgE_dom_N_S"/>
    <property type="match status" value="1"/>
</dbReference>
<comment type="subunit">
    <text evidence="1 6">Homodimer.</text>
</comment>